<evidence type="ECO:0000259" key="1">
    <source>
        <dbReference type="Pfam" id="PF21166"/>
    </source>
</evidence>
<reference evidence="3" key="1">
    <citation type="journal article" date="2014" name="Science">
        <title>The coffee genome provides insight into the convergent evolution of caffeine biosynthesis.</title>
        <authorList>
            <person name="Denoeud F."/>
            <person name="Carretero-Paulet L."/>
            <person name="Dereeper A."/>
            <person name="Droc G."/>
            <person name="Guyot R."/>
            <person name="Pietrella M."/>
            <person name="Zheng C."/>
            <person name="Alberti A."/>
            <person name="Anthony F."/>
            <person name="Aprea G."/>
            <person name="Aury J.M."/>
            <person name="Bento P."/>
            <person name="Bernard M."/>
            <person name="Bocs S."/>
            <person name="Campa C."/>
            <person name="Cenci A."/>
            <person name="Combes M.C."/>
            <person name="Crouzillat D."/>
            <person name="Da Silva C."/>
            <person name="Daddiego L."/>
            <person name="De Bellis F."/>
            <person name="Dussert S."/>
            <person name="Garsmeur O."/>
            <person name="Gayraud T."/>
            <person name="Guignon V."/>
            <person name="Jahn K."/>
            <person name="Jamilloux V."/>
            <person name="Joet T."/>
            <person name="Labadie K."/>
            <person name="Lan T."/>
            <person name="Leclercq J."/>
            <person name="Lepelley M."/>
            <person name="Leroy T."/>
            <person name="Li L.T."/>
            <person name="Librado P."/>
            <person name="Lopez L."/>
            <person name="Munoz A."/>
            <person name="Noel B."/>
            <person name="Pallavicini A."/>
            <person name="Perrotta G."/>
            <person name="Poncet V."/>
            <person name="Pot D."/>
            <person name="Priyono X."/>
            <person name="Rigoreau M."/>
            <person name="Rouard M."/>
            <person name="Rozas J."/>
            <person name="Tranchant-Dubreuil C."/>
            <person name="VanBuren R."/>
            <person name="Zhang Q."/>
            <person name="Andrade A.C."/>
            <person name="Argout X."/>
            <person name="Bertrand B."/>
            <person name="de Kochko A."/>
            <person name="Graziosi G."/>
            <person name="Henry R.J."/>
            <person name="Jayarama X."/>
            <person name="Ming R."/>
            <person name="Nagai C."/>
            <person name="Rounsley S."/>
            <person name="Sankoff D."/>
            <person name="Giuliano G."/>
            <person name="Albert V.A."/>
            <person name="Wincker P."/>
            <person name="Lashermes P."/>
        </authorList>
    </citation>
    <scope>NUCLEOTIDE SEQUENCE [LARGE SCALE GENOMIC DNA]</scope>
    <source>
        <strain evidence="3">cv. DH200-94</strain>
    </source>
</reference>
<dbReference type="OrthoDB" id="1057137at2759"/>
<dbReference type="AlphaFoldDB" id="A0A068VFZ9"/>
<organism evidence="2 3">
    <name type="scientific">Coffea canephora</name>
    <name type="common">Robusta coffee</name>
    <dbReference type="NCBI Taxonomy" id="49390"/>
    <lineage>
        <taxon>Eukaryota</taxon>
        <taxon>Viridiplantae</taxon>
        <taxon>Streptophyta</taxon>
        <taxon>Embryophyta</taxon>
        <taxon>Tracheophyta</taxon>
        <taxon>Spermatophyta</taxon>
        <taxon>Magnoliopsida</taxon>
        <taxon>eudicotyledons</taxon>
        <taxon>Gunneridae</taxon>
        <taxon>Pentapetalae</taxon>
        <taxon>asterids</taxon>
        <taxon>lamiids</taxon>
        <taxon>Gentianales</taxon>
        <taxon>Rubiaceae</taxon>
        <taxon>Ixoroideae</taxon>
        <taxon>Gardenieae complex</taxon>
        <taxon>Bertiereae - Coffeeae clade</taxon>
        <taxon>Coffeeae</taxon>
        <taxon>Coffea</taxon>
    </lineage>
</organism>
<sequence length="161" mass="18101">MEAHNINKDFTVGCILSIKTPLGEEYQGQVLTFDRSSNILVLNILLLLFYQDFPLKRSGPNRNIRLLKANYIKNSEHFLCSVQNSLPQALLSRIGFLKEVLFLPTLNTGDEKVIAGIACLMLEIGQTAPSLILKASPEAVILMDALLRLDLERLTMMCLRR</sequence>
<dbReference type="STRING" id="49390.A0A068VFZ9"/>
<accession>A0A068VFZ9</accession>
<dbReference type="PANTHER" id="PTHR13542">
    <property type="entry name" value="LSM12 HOMOLOG"/>
    <property type="match status" value="1"/>
</dbReference>
<dbReference type="EMBL" id="HG739714">
    <property type="protein sequence ID" value="CDP19720.1"/>
    <property type="molecule type" value="Genomic_DNA"/>
</dbReference>
<feature type="domain" description="LSM12 LSM" evidence="1">
    <location>
        <begin position="8"/>
        <end position="73"/>
    </location>
</feature>
<dbReference type="InterPro" id="IPR039683">
    <property type="entry name" value="Lsm12-like"/>
</dbReference>
<protein>
    <submittedName>
        <fullName evidence="2">DH200=94 genomic scaffold, scaffold_630</fullName>
    </submittedName>
</protein>
<evidence type="ECO:0000313" key="3">
    <source>
        <dbReference type="Proteomes" id="UP000295252"/>
    </source>
</evidence>
<evidence type="ECO:0000313" key="2">
    <source>
        <dbReference type="EMBL" id="CDP19720.1"/>
    </source>
</evidence>
<dbReference type="InterPro" id="IPR048478">
    <property type="entry name" value="LSM12_LSM"/>
</dbReference>
<gene>
    <name evidence="2" type="ORF">GSCOC_T00007750001</name>
</gene>
<name>A0A068VFZ9_COFCA</name>
<proteinExistence type="predicted"/>
<dbReference type="Proteomes" id="UP000295252">
    <property type="component" value="Unassembled WGS sequence"/>
</dbReference>
<keyword evidence="3" id="KW-1185">Reference proteome</keyword>
<dbReference type="Pfam" id="PF21166">
    <property type="entry name" value="LSM12_LSM"/>
    <property type="match status" value="1"/>
</dbReference>
<dbReference type="Gramene" id="CDP19720">
    <property type="protein sequence ID" value="CDP19720"/>
    <property type="gene ID" value="GSCOC_T00007750001"/>
</dbReference>
<dbReference type="InParanoid" id="A0A068VFZ9"/>